<dbReference type="Pfam" id="PF03171">
    <property type="entry name" value="2OG-FeII_Oxy"/>
    <property type="match status" value="1"/>
</dbReference>
<dbReference type="GO" id="GO:0016491">
    <property type="term" value="F:oxidoreductase activity"/>
    <property type="evidence" value="ECO:0007669"/>
    <property type="project" value="UniProtKB-KW"/>
</dbReference>
<dbReference type="InterPro" id="IPR005123">
    <property type="entry name" value="Oxoglu/Fe-dep_dioxygenase_dom"/>
</dbReference>
<dbReference type="InterPro" id="IPR027443">
    <property type="entry name" value="IPNS-like_sf"/>
</dbReference>
<keyword evidence="3 4" id="KW-0408">Iron</keyword>
<dbReference type="PRINTS" id="PR00682">
    <property type="entry name" value="IPNSYNTHASE"/>
</dbReference>
<evidence type="ECO:0000313" key="8">
    <source>
        <dbReference type="Proteomes" id="UP000077202"/>
    </source>
</evidence>
<evidence type="ECO:0000256" key="4">
    <source>
        <dbReference type="RuleBase" id="RU003682"/>
    </source>
</evidence>
<reference evidence="9" key="3">
    <citation type="journal article" date="2020" name="Curr. Biol.">
        <title>Chromatin organization in early land plants reveals an ancestral association between H3K27me3, transposons, and constitutive heterochromatin.</title>
        <authorList>
            <person name="Montgomery S.A."/>
            <person name="Tanizawa Y."/>
            <person name="Galik B."/>
            <person name="Wang N."/>
            <person name="Ito T."/>
            <person name="Mochizuki T."/>
            <person name="Akimcheva S."/>
            <person name="Bowman J.L."/>
            <person name="Cognat V."/>
            <person name="Marechal-Drouard L."/>
            <person name="Ekker H."/>
            <person name="Hong S.F."/>
            <person name="Kohchi T."/>
            <person name="Lin S.S."/>
            <person name="Liu L.D."/>
            <person name="Nakamura Y."/>
            <person name="Valeeva L.R."/>
            <person name="Shakirov E.V."/>
            <person name="Shippen D.E."/>
            <person name="Wei W.L."/>
            <person name="Yagura M."/>
            <person name="Yamaoka S."/>
            <person name="Yamato K.T."/>
            <person name="Liu C."/>
            <person name="Berger F."/>
        </authorList>
    </citation>
    <scope>NUCLEOTIDE SEQUENCE [LARGE SCALE GENOMIC DNA]</scope>
    <source>
        <strain evidence="9">Tak-1</strain>
    </source>
</reference>
<dbReference type="Pfam" id="PF14226">
    <property type="entry name" value="DIOX_N"/>
    <property type="match status" value="1"/>
</dbReference>
<dbReference type="PROSITE" id="PS51471">
    <property type="entry name" value="FE2OG_OXY"/>
    <property type="match status" value="1"/>
</dbReference>
<dbReference type="EMBL" id="LVLJ01000668">
    <property type="protein sequence ID" value="OAE33245.1"/>
    <property type="molecule type" value="Genomic_DNA"/>
</dbReference>
<evidence type="ECO:0000313" key="6">
    <source>
        <dbReference type="EMBL" id="BBN07575.1"/>
    </source>
</evidence>
<protein>
    <recommendedName>
        <fullName evidence="5">Fe2OG dioxygenase domain-containing protein</fullName>
    </recommendedName>
</protein>
<dbReference type="SUPFAM" id="SSF51197">
    <property type="entry name" value="Clavaminate synthase-like"/>
    <property type="match status" value="1"/>
</dbReference>
<comment type="similarity">
    <text evidence="1 4">Belongs to the iron/ascorbate-dependent oxidoreductase family.</text>
</comment>
<keyword evidence="4" id="KW-0560">Oxidoreductase</keyword>
<evidence type="ECO:0000256" key="2">
    <source>
        <dbReference type="ARBA" id="ARBA00022723"/>
    </source>
</evidence>
<reference evidence="6" key="2">
    <citation type="journal article" date="2019" name="Curr. Biol.">
        <title>Chromatin organization in early land plants reveals an ancestral association between H3K27me3, transposons, and constitutive heterochromatin.</title>
        <authorList>
            <person name="Montgomery S.A."/>
            <person name="Tanizawa Y."/>
            <person name="Galik B."/>
            <person name="Wang N."/>
            <person name="Ito T."/>
            <person name="Mochizuki T."/>
            <person name="Akimcheva S."/>
            <person name="Bowman J."/>
            <person name="Cognat V."/>
            <person name="Drouard L."/>
            <person name="Ekker H."/>
            <person name="Houng S."/>
            <person name="Kohchi T."/>
            <person name="Lin S."/>
            <person name="Liu L.D."/>
            <person name="Nakamura Y."/>
            <person name="Valeeva L.R."/>
            <person name="Shakirov E.V."/>
            <person name="Shippen D.E."/>
            <person name="Wei W."/>
            <person name="Yagura M."/>
            <person name="Yamaoka S."/>
            <person name="Yamato K.T."/>
            <person name="Liu C."/>
            <person name="Berger F."/>
        </authorList>
    </citation>
    <scope>NUCLEOTIDE SEQUENCE [LARGE SCALE GENOMIC DNA]</scope>
    <source>
        <strain evidence="6">Tak-1</strain>
    </source>
</reference>
<dbReference type="AlphaFoldDB" id="A0A176WLI5"/>
<gene>
    <name evidence="7" type="ORF">AXG93_1200s1050</name>
    <name evidence="6" type="ORF">Mp_4g04680</name>
</gene>
<evidence type="ECO:0000313" key="7">
    <source>
        <dbReference type="EMBL" id="OAE33245.1"/>
    </source>
</evidence>
<evidence type="ECO:0000256" key="3">
    <source>
        <dbReference type="ARBA" id="ARBA00023004"/>
    </source>
</evidence>
<accession>A0A176WLI5</accession>
<evidence type="ECO:0000259" key="5">
    <source>
        <dbReference type="PROSITE" id="PS51471"/>
    </source>
</evidence>
<name>A0A176WLI5_MARPO</name>
<proteinExistence type="inferred from homology"/>
<dbReference type="InterPro" id="IPR050295">
    <property type="entry name" value="Plant_2OG-oxidoreductases"/>
</dbReference>
<organism evidence="7 8">
    <name type="scientific">Marchantia polymorpha subsp. ruderalis</name>
    <dbReference type="NCBI Taxonomy" id="1480154"/>
    <lineage>
        <taxon>Eukaryota</taxon>
        <taxon>Viridiplantae</taxon>
        <taxon>Streptophyta</taxon>
        <taxon>Embryophyta</taxon>
        <taxon>Marchantiophyta</taxon>
        <taxon>Marchantiopsida</taxon>
        <taxon>Marchantiidae</taxon>
        <taxon>Marchantiales</taxon>
        <taxon>Marchantiaceae</taxon>
        <taxon>Marchantia</taxon>
    </lineage>
</organism>
<keyword evidence="8" id="KW-1185">Reference proteome</keyword>
<dbReference type="GO" id="GO:0046872">
    <property type="term" value="F:metal ion binding"/>
    <property type="evidence" value="ECO:0007669"/>
    <property type="project" value="UniProtKB-KW"/>
</dbReference>
<evidence type="ECO:0000313" key="9">
    <source>
        <dbReference type="Proteomes" id="UP001162541"/>
    </source>
</evidence>
<feature type="domain" description="Fe2OG dioxygenase" evidence="5">
    <location>
        <begin position="218"/>
        <end position="318"/>
    </location>
</feature>
<dbReference type="Proteomes" id="UP000077202">
    <property type="component" value="Unassembled WGS sequence"/>
</dbReference>
<dbReference type="InterPro" id="IPR044861">
    <property type="entry name" value="IPNS-like_FE2OG_OXY"/>
</dbReference>
<keyword evidence="2 4" id="KW-0479">Metal-binding</keyword>
<dbReference type="InterPro" id="IPR026992">
    <property type="entry name" value="DIOX_N"/>
</dbReference>
<dbReference type="Proteomes" id="UP001162541">
    <property type="component" value="Chromosome 4"/>
</dbReference>
<dbReference type="EMBL" id="AP019869">
    <property type="protein sequence ID" value="BBN07575.1"/>
    <property type="molecule type" value="Genomic_DNA"/>
</dbReference>
<evidence type="ECO:0000256" key="1">
    <source>
        <dbReference type="ARBA" id="ARBA00008056"/>
    </source>
</evidence>
<sequence>MTIKVLAFQKTEMSKELGSVLTEKLRDLRIDGVPEDMKVPEEDRPVEAEFESIDLPLIDLSLMNSDRAGLVKKFREAASTWGIFRVTNHGVPSGLMKEVQEEGLKFFLQSEEAKLKLLTRGKLGAGKGSYYTGNNIEEKRHSLHWAESYVMWFGQWCALDPTIIDRVTSEWKTADDRFRTAMSEYLTGVRAAAKQLSQLASESLGLKTDFFSSPTVETGNIVIRWNYYPACPLPDDVLGAHSHTDPTLLTVLQQDKVGGLQVERDGRWYNVKPVEDTFTVNISDQFHIWSNGIFKSVLHRVLVNKEVPRLSIASILSLTGSQSLCPPSELIDENHPRVYKDMNAQEHSEVVIKSRSSGSDTKVFSGFNYFDTLKA</sequence>
<dbReference type="PANTHER" id="PTHR47991">
    <property type="entry name" value="OXOGLUTARATE/IRON-DEPENDENT DIOXYGENASE"/>
    <property type="match status" value="1"/>
</dbReference>
<dbReference type="Gene3D" id="2.60.120.330">
    <property type="entry name" value="B-lactam Antibiotic, Isopenicillin N Synthase, Chain"/>
    <property type="match status" value="1"/>
</dbReference>
<reference evidence="7 8" key="1">
    <citation type="submission" date="2016-03" db="EMBL/GenBank/DDBJ databases">
        <title>Mechanisms controlling the formation of the plant cell surface in tip-growing cells are functionally conserved among land plants.</title>
        <authorList>
            <person name="Honkanen S."/>
            <person name="Jones V.A."/>
            <person name="Morieri G."/>
            <person name="Champion C."/>
            <person name="Hetherington A.J."/>
            <person name="Kelly S."/>
            <person name="Saint-Marcoux D."/>
            <person name="Proust H."/>
            <person name="Prescott H."/>
            <person name="Dolan L."/>
        </authorList>
    </citation>
    <scope>NUCLEOTIDE SEQUENCE [LARGE SCALE GENOMIC DNA]</scope>
    <source>
        <strain evidence="8">cv. Tak-1 and cv. Tak-2</strain>
        <tissue evidence="7">Whole gametophyte</tissue>
    </source>
</reference>